<dbReference type="GO" id="GO:0004792">
    <property type="term" value="F:thiosulfate-cyanide sulfurtransferase activity"/>
    <property type="evidence" value="ECO:0007669"/>
    <property type="project" value="TreeGrafter"/>
</dbReference>
<keyword evidence="1 4" id="KW-0808">Transferase</keyword>
<dbReference type="PANTHER" id="PTHR11364:SF27">
    <property type="entry name" value="SULFURTRANSFERASE"/>
    <property type="match status" value="1"/>
</dbReference>
<dbReference type="Proteomes" id="UP000334990">
    <property type="component" value="Unassembled WGS sequence"/>
</dbReference>
<evidence type="ECO:0000256" key="1">
    <source>
        <dbReference type="ARBA" id="ARBA00022679"/>
    </source>
</evidence>
<dbReference type="InterPro" id="IPR045078">
    <property type="entry name" value="TST/MPST-like"/>
</dbReference>
<dbReference type="InterPro" id="IPR001763">
    <property type="entry name" value="Rhodanese-like_dom"/>
</dbReference>
<feature type="domain" description="Rhodanese" evidence="3">
    <location>
        <begin position="11"/>
        <end position="128"/>
    </location>
</feature>
<evidence type="ECO:0000259" key="3">
    <source>
        <dbReference type="PROSITE" id="PS50206"/>
    </source>
</evidence>
<gene>
    <name evidence="4" type="ORF">Acor_43900</name>
</gene>
<name>A0A5M3W0S0_9ACTN</name>
<dbReference type="SUPFAM" id="SSF52821">
    <property type="entry name" value="Rhodanese/Cell cycle control phosphatase"/>
    <property type="match status" value="2"/>
</dbReference>
<evidence type="ECO:0000256" key="2">
    <source>
        <dbReference type="ARBA" id="ARBA00022737"/>
    </source>
</evidence>
<dbReference type="PROSITE" id="PS50206">
    <property type="entry name" value="RHODANESE_3"/>
    <property type="match status" value="2"/>
</dbReference>
<dbReference type="RefSeq" id="WP_155338553.1">
    <property type="nucleotide sequence ID" value="NZ_BAAABN010000002.1"/>
</dbReference>
<evidence type="ECO:0000313" key="4">
    <source>
        <dbReference type="EMBL" id="GES02324.1"/>
    </source>
</evidence>
<organism evidence="4 5">
    <name type="scientific">Acrocarpospora corrugata</name>
    <dbReference type="NCBI Taxonomy" id="35763"/>
    <lineage>
        <taxon>Bacteria</taxon>
        <taxon>Bacillati</taxon>
        <taxon>Actinomycetota</taxon>
        <taxon>Actinomycetes</taxon>
        <taxon>Streptosporangiales</taxon>
        <taxon>Streptosporangiaceae</taxon>
        <taxon>Acrocarpospora</taxon>
    </lineage>
</organism>
<comment type="caution">
    <text evidence="4">The sequence shown here is derived from an EMBL/GenBank/DDBJ whole genome shotgun (WGS) entry which is preliminary data.</text>
</comment>
<dbReference type="CDD" id="cd01448">
    <property type="entry name" value="TST_Repeat_1"/>
    <property type="match status" value="1"/>
</dbReference>
<dbReference type="SMART" id="SM00450">
    <property type="entry name" value="RHOD"/>
    <property type="match status" value="2"/>
</dbReference>
<accession>A0A5M3W0S0</accession>
<keyword evidence="2" id="KW-0677">Repeat</keyword>
<dbReference type="Pfam" id="PF00581">
    <property type="entry name" value="Rhodanese"/>
    <property type="match status" value="2"/>
</dbReference>
<dbReference type="InterPro" id="IPR036873">
    <property type="entry name" value="Rhodanese-like_dom_sf"/>
</dbReference>
<proteinExistence type="predicted"/>
<dbReference type="Gene3D" id="3.40.250.10">
    <property type="entry name" value="Rhodanese-like domain"/>
    <property type="match status" value="2"/>
</dbReference>
<dbReference type="OrthoDB" id="9770030at2"/>
<reference evidence="4 5" key="1">
    <citation type="submission" date="2019-10" db="EMBL/GenBank/DDBJ databases">
        <title>Whole genome shotgun sequence of Acrocarpospora corrugata NBRC 13972.</title>
        <authorList>
            <person name="Ichikawa N."/>
            <person name="Kimura A."/>
            <person name="Kitahashi Y."/>
            <person name="Komaki H."/>
            <person name="Oguchi A."/>
        </authorList>
    </citation>
    <scope>NUCLEOTIDE SEQUENCE [LARGE SCALE GENOMIC DNA]</scope>
    <source>
        <strain evidence="4 5">NBRC 13972</strain>
    </source>
</reference>
<sequence>MNPLISAESLATEPVTLLDVRWRLGGPPGVDAYHEGHIPGAVFCDLEHDLASPPGSGGRHPLPSAADFQAAMRRLGVSASRPVVVYDEADSTAAARAWWLLRYFGHPDVRVLDGGLRAWTRAGLPTTKDIPDTPGGDFTATPGGMPTLTAAEAADLATTGLLLDARAPERYRGETEPIDPVAGHIPGAVNAPTTQNVEPGGPFHSADFLRERFNTLGAVNDVPVGTYCGSGVTAAHQVLALEIADIPAALYVGSWSHWITDPSRPIALG</sequence>
<keyword evidence="5" id="KW-1185">Reference proteome</keyword>
<evidence type="ECO:0000313" key="5">
    <source>
        <dbReference type="Proteomes" id="UP000334990"/>
    </source>
</evidence>
<feature type="domain" description="Rhodanese" evidence="3">
    <location>
        <begin position="161"/>
        <end position="267"/>
    </location>
</feature>
<dbReference type="CDD" id="cd01449">
    <property type="entry name" value="TST_Repeat_2"/>
    <property type="match status" value="1"/>
</dbReference>
<dbReference type="EMBL" id="BLAD01000057">
    <property type="protein sequence ID" value="GES02324.1"/>
    <property type="molecule type" value="Genomic_DNA"/>
</dbReference>
<protein>
    <submittedName>
        <fullName evidence="4">Sulfurtransferase</fullName>
    </submittedName>
</protein>
<dbReference type="AlphaFoldDB" id="A0A5M3W0S0"/>
<dbReference type="PANTHER" id="PTHR11364">
    <property type="entry name" value="THIOSULFATE SULFERTANSFERASE"/>
    <property type="match status" value="1"/>
</dbReference>